<gene>
    <name evidence="2" type="ORF">PVPCR_0904750</name>
    <name evidence="3" type="ORF">YYG_02104</name>
</gene>
<keyword evidence="1" id="KW-1133">Transmembrane helix</keyword>
<evidence type="ECO:0000313" key="2">
    <source>
        <dbReference type="EMBL" id="CAD2105372.1"/>
    </source>
</evidence>
<dbReference type="EMBL" id="LR865414">
    <property type="protein sequence ID" value="CAD2105372.1"/>
    <property type="molecule type" value="Genomic_DNA"/>
</dbReference>
<evidence type="ECO:0000313" key="5">
    <source>
        <dbReference type="Proteomes" id="UP000515268"/>
    </source>
</evidence>
<keyword evidence="1" id="KW-0812">Transmembrane</keyword>
<protein>
    <submittedName>
        <fullName evidence="2">Fam-b protein</fullName>
    </submittedName>
</protein>
<evidence type="ECO:0000313" key="4">
    <source>
        <dbReference type="Proteomes" id="UP000030659"/>
    </source>
</evidence>
<reference evidence="3 4" key="1">
    <citation type="submission" date="2013-02" db="EMBL/GenBank/DDBJ databases">
        <title>The Genome Sequence of Plasmodium vinckei petteri CR.</title>
        <authorList>
            <consortium name="The Broad Institute Genome Sequencing Platform"/>
            <consortium name="The Broad Institute Genome Sequencing Center for Infectious Disease"/>
            <person name="Neafsey D."/>
            <person name="Cheeseman I."/>
            <person name="Volkman S."/>
            <person name="Adams J."/>
            <person name="Walker B."/>
            <person name="Young S.K."/>
            <person name="Zeng Q."/>
            <person name="Gargeya S."/>
            <person name="Fitzgerald M."/>
            <person name="Haas B."/>
            <person name="Abouelleil A."/>
            <person name="Alvarado L."/>
            <person name="Arachchi H.M."/>
            <person name="Berlin A.M."/>
            <person name="Chapman S.B."/>
            <person name="Dewar J."/>
            <person name="Goldberg J."/>
            <person name="Griggs A."/>
            <person name="Gujja S."/>
            <person name="Hansen M."/>
            <person name="Howarth C."/>
            <person name="Imamovic A."/>
            <person name="Larimer J."/>
            <person name="McCowan C."/>
            <person name="Murphy C."/>
            <person name="Neiman D."/>
            <person name="Pearson M."/>
            <person name="Priest M."/>
            <person name="Roberts A."/>
            <person name="Saif S."/>
            <person name="Shea T."/>
            <person name="Sisk P."/>
            <person name="Sykes S."/>
            <person name="Wortman J."/>
            <person name="Nusbaum C."/>
            <person name="Birren B."/>
        </authorList>
    </citation>
    <scope>NUCLEOTIDE SEQUENCE [LARGE SCALE GENOMIC DNA]</scope>
    <source>
        <strain evidence="3 4">CR</strain>
    </source>
</reference>
<dbReference type="Proteomes" id="UP000030659">
    <property type="component" value="Unassembled WGS sequence"/>
</dbReference>
<reference evidence="2 5" key="2">
    <citation type="submission" date="2020-08" db="EMBL/GenBank/DDBJ databases">
        <authorList>
            <person name="Ramaprasad A."/>
        </authorList>
    </citation>
    <scope>NUCLEOTIDE SEQUENCE [LARGE SCALE GENOMIC DNA]</scope>
</reference>
<dbReference type="InterPro" id="IPR006484">
    <property type="entry name" value="PYST_B"/>
</dbReference>
<name>W7AWY1_PLAVN</name>
<dbReference type="EMBL" id="KI965397">
    <property type="protein sequence ID" value="EUD73104.1"/>
    <property type="molecule type" value="Genomic_DNA"/>
</dbReference>
<accession>W7AWY1</accession>
<keyword evidence="5" id="KW-1185">Reference proteome</keyword>
<dbReference type="VEuPathDB" id="PlasmoDB:PVPCR_0904750"/>
<keyword evidence="1" id="KW-0472">Membrane</keyword>
<dbReference type="Pfam" id="PF09592">
    <property type="entry name" value="DUF2031"/>
    <property type="match status" value="1"/>
</dbReference>
<organism evidence="3 4">
    <name type="scientific">Plasmodium vinckei petteri</name>
    <dbReference type="NCBI Taxonomy" id="138298"/>
    <lineage>
        <taxon>Eukaryota</taxon>
        <taxon>Sar</taxon>
        <taxon>Alveolata</taxon>
        <taxon>Apicomplexa</taxon>
        <taxon>Aconoidasida</taxon>
        <taxon>Haemosporida</taxon>
        <taxon>Plasmodiidae</taxon>
        <taxon>Plasmodium</taxon>
        <taxon>Plasmodium (Vinckeia)</taxon>
    </lineage>
</organism>
<sequence length="81" mass="9789">MRNGEIETQPMQDKRITKKDDNILKIEDDIFEDEYNEITSNDIYNENQIDENLIKNQEQLLRKLMIFMLGYFAIIISEFRV</sequence>
<evidence type="ECO:0000256" key="1">
    <source>
        <dbReference type="SAM" id="Phobius"/>
    </source>
</evidence>
<feature type="transmembrane region" description="Helical" evidence="1">
    <location>
        <begin position="60"/>
        <end position="79"/>
    </location>
</feature>
<proteinExistence type="predicted"/>
<dbReference type="AlphaFoldDB" id="W7AWY1"/>
<dbReference type="Proteomes" id="UP000515268">
    <property type="component" value="Chromosome PVPCR_09"/>
</dbReference>
<evidence type="ECO:0000313" key="3">
    <source>
        <dbReference type="EMBL" id="EUD73104.1"/>
    </source>
</evidence>